<feature type="compositionally biased region" description="Pro residues" evidence="1">
    <location>
        <begin position="240"/>
        <end position="254"/>
    </location>
</feature>
<dbReference type="Pfam" id="PF00564">
    <property type="entry name" value="PB1"/>
    <property type="match status" value="1"/>
</dbReference>
<dbReference type="InterPro" id="IPR000270">
    <property type="entry name" value="PB1_dom"/>
</dbReference>
<dbReference type="PROSITE" id="PS51745">
    <property type="entry name" value="PB1"/>
    <property type="match status" value="1"/>
</dbReference>
<dbReference type="OrthoDB" id="661148at2759"/>
<evidence type="ECO:0000313" key="4">
    <source>
        <dbReference type="Proteomes" id="UP000886523"/>
    </source>
</evidence>
<name>A0A9P6ANN5_9AGAM</name>
<feature type="domain" description="PB1" evidence="2">
    <location>
        <begin position="1"/>
        <end position="83"/>
    </location>
</feature>
<evidence type="ECO:0000259" key="2">
    <source>
        <dbReference type="PROSITE" id="PS51745"/>
    </source>
</evidence>
<dbReference type="EMBL" id="MU129047">
    <property type="protein sequence ID" value="KAF9508907.1"/>
    <property type="molecule type" value="Genomic_DNA"/>
</dbReference>
<protein>
    <recommendedName>
        <fullName evidence="2">PB1 domain-containing protein</fullName>
    </recommendedName>
</protein>
<evidence type="ECO:0000313" key="3">
    <source>
        <dbReference type="EMBL" id="KAF9508907.1"/>
    </source>
</evidence>
<proteinExistence type="predicted"/>
<feature type="region of interest" description="Disordered" evidence="1">
    <location>
        <begin position="181"/>
        <end position="287"/>
    </location>
</feature>
<keyword evidence="4" id="KW-1185">Reference proteome</keyword>
<sequence>MSFTIKLGHNGHTRRLTHPDPPTWEWLAAKVSELYKIPRDDVALSYVDAEEDQVTLSTQEELEDYFTNFHRRGETARFTVQNISTPPVTQVADEDDGARDVDPLEAEEWHKVDAESKSLDVFGLDGLWAGLGGLNPNYFSIVTTPSPSSRFQGPDLIIQQPVNLMSPSTATLIRMEGDISDAEGEAEKPTPRLEKSKGKEVGFDEHPTVTTNVPDAQSLRAAEADPAASGATIGKVETTMPPPAQPPVEDPPLPTFGTVPVTPVSAPAAGAPGPPDPTVASAGPPNTANTAQDVAALLQALTTAFVTNPELAEGVRKIIRLATDPTYFRRRTRPCRAYS</sequence>
<gene>
    <name evidence="3" type="ORF">BS47DRAFT_190193</name>
</gene>
<dbReference type="AlphaFoldDB" id="A0A9P6ANN5"/>
<accession>A0A9P6ANN5</accession>
<dbReference type="InterPro" id="IPR053793">
    <property type="entry name" value="PB1-like"/>
</dbReference>
<feature type="compositionally biased region" description="Basic and acidic residues" evidence="1">
    <location>
        <begin position="185"/>
        <end position="207"/>
    </location>
</feature>
<dbReference type="Gene3D" id="3.10.20.90">
    <property type="entry name" value="Phosphatidylinositol 3-kinase Catalytic Subunit, Chain A, domain 1"/>
    <property type="match status" value="1"/>
</dbReference>
<feature type="compositionally biased region" description="Low complexity" evidence="1">
    <location>
        <begin position="257"/>
        <end position="271"/>
    </location>
</feature>
<dbReference type="SUPFAM" id="SSF54277">
    <property type="entry name" value="CAD &amp; PB1 domains"/>
    <property type="match status" value="1"/>
</dbReference>
<dbReference type="SMART" id="SM00666">
    <property type="entry name" value="PB1"/>
    <property type="match status" value="1"/>
</dbReference>
<reference evidence="3" key="1">
    <citation type="journal article" date="2020" name="Nat. Commun.">
        <title>Large-scale genome sequencing of mycorrhizal fungi provides insights into the early evolution of symbiotic traits.</title>
        <authorList>
            <person name="Miyauchi S."/>
            <person name="Kiss E."/>
            <person name="Kuo A."/>
            <person name="Drula E."/>
            <person name="Kohler A."/>
            <person name="Sanchez-Garcia M."/>
            <person name="Morin E."/>
            <person name="Andreopoulos B."/>
            <person name="Barry K.W."/>
            <person name="Bonito G."/>
            <person name="Buee M."/>
            <person name="Carver A."/>
            <person name="Chen C."/>
            <person name="Cichocki N."/>
            <person name="Clum A."/>
            <person name="Culley D."/>
            <person name="Crous P.W."/>
            <person name="Fauchery L."/>
            <person name="Girlanda M."/>
            <person name="Hayes R.D."/>
            <person name="Keri Z."/>
            <person name="LaButti K."/>
            <person name="Lipzen A."/>
            <person name="Lombard V."/>
            <person name="Magnuson J."/>
            <person name="Maillard F."/>
            <person name="Murat C."/>
            <person name="Nolan M."/>
            <person name="Ohm R.A."/>
            <person name="Pangilinan J."/>
            <person name="Pereira M.F."/>
            <person name="Perotto S."/>
            <person name="Peter M."/>
            <person name="Pfister S."/>
            <person name="Riley R."/>
            <person name="Sitrit Y."/>
            <person name="Stielow J.B."/>
            <person name="Szollosi G."/>
            <person name="Zifcakova L."/>
            <person name="Stursova M."/>
            <person name="Spatafora J.W."/>
            <person name="Tedersoo L."/>
            <person name="Vaario L.M."/>
            <person name="Yamada A."/>
            <person name="Yan M."/>
            <person name="Wang P."/>
            <person name="Xu J."/>
            <person name="Bruns T."/>
            <person name="Baldrian P."/>
            <person name="Vilgalys R."/>
            <person name="Dunand C."/>
            <person name="Henrissat B."/>
            <person name="Grigoriev I.V."/>
            <person name="Hibbett D."/>
            <person name="Nagy L.G."/>
            <person name="Martin F.M."/>
        </authorList>
    </citation>
    <scope>NUCLEOTIDE SEQUENCE</scope>
    <source>
        <strain evidence="3">UP504</strain>
    </source>
</reference>
<organism evidence="3 4">
    <name type="scientific">Hydnum rufescens UP504</name>
    <dbReference type="NCBI Taxonomy" id="1448309"/>
    <lineage>
        <taxon>Eukaryota</taxon>
        <taxon>Fungi</taxon>
        <taxon>Dikarya</taxon>
        <taxon>Basidiomycota</taxon>
        <taxon>Agaricomycotina</taxon>
        <taxon>Agaricomycetes</taxon>
        <taxon>Cantharellales</taxon>
        <taxon>Hydnaceae</taxon>
        <taxon>Hydnum</taxon>
    </lineage>
</organism>
<dbReference type="Proteomes" id="UP000886523">
    <property type="component" value="Unassembled WGS sequence"/>
</dbReference>
<comment type="caution">
    <text evidence="3">The sequence shown here is derived from an EMBL/GenBank/DDBJ whole genome shotgun (WGS) entry which is preliminary data.</text>
</comment>
<evidence type="ECO:0000256" key="1">
    <source>
        <dbReference type="SAM" id="MobiDB-lite"/>
    </source>
</evidence>